<name>A0A839GHR8_9BACT</name>
<keyword evidence="3" id="KW-1185">Reference proteome</keyword>
<evidence type="ECO:0000313" key="2">
    <source>
        <dbReference type="EMBL" id="MBA9078150.1"/>
    </source>
</evidence>
<organism evidence="2 3">
    <name type="scientific">Rufibacter quisquiliarum</name>
    <dbReference type="NCBI Taxonomy" id="1549639"/>
    <lineage>
        <taxon>Bacteria</taxon>
        <taxon>Pseudomonadati</taxon>
        <taxon>Bacteroidota</taxon>
        <taxon>Cytophagia</taxon>
        <taxon>Cytophagales</taxon>
        <taxon>Hymenobacteraceae</taxon>
        <taxon>Rufibacter</taxon>
    </lineage>
</organism>
<dbReference type="SUPFAM" id="SSF50475">
    <property type="entry name" value="FMN-binding split barrel"/>
    <property type="match status" value="1"/>
</dbReference>
<comment type="caution">
    <text evidence="2">The sequence shown here is derived from an EMBL/GenBank/DDBJ whole genome shotgun (WGS) entry which is preliminary data.</text>
</comment>
<dbReference type="RefSeq" id="WP_182513444.1">
    <property type="nucleotide sequence ID" value="NZ_JACJIQ010000011.1"/>
</dbReference>
<reference evidence="2 3" key="1">
    <citation type="submission" date="2020-08" db="EMBL/GenBank/DDBJ databases">
        <title>Genomic Encyclopedia of Type Strains, Phase IV (KMG-IV): sequencing the most valuable type-strain genomes for metagenomic binning, comparative biology and taxonomic classification.</title>
        <authorList>
            <person name="Goeker M."/>
        </authorList>
    </citation>
    <scope>NUCLEOTIDE SEQUENCE [LARGE SCALE GENOMIC DNA]</scope>
    <source>
        <strain evidence="2 3">DSM 29854</strain>
    </source>
</reference>
<dbReference type="Proteomes" id="UP000563094">
    <property type="component" value="Unassembled WGS sequence"/>
</dbReference>
<dbReference type="PANTHER" id="PTHR34818">
    <property type="entry name" value="PROTEIN BLI-3"/>
    <property type="match status" value="1"/>
</dbReference>
<dbReference type="Gene3D" id="2.30.110.10">
    <property type="entry name" value="Electron Transport, Fmn-binding Protein, Chain A"/>
    <property type="match status" value="1"/>
</dbReference>
<evidence type="ECO:0000259" key="1">
    <source>
        <dbReference type="Pfam" id="PF16242"/>
    </source>
</evidence>
<dbReference type="EMBL" id="JACJIQ010000011">
    <property type="protein sequence ID" value="MBA9078150.1"/>
    <property type="molecule type" value="Genomic_DNA"/>
</dbReference>
<gene>
    <name evidence="2" type="ORF">FHS90_002874</name>
</gene>
<dbReference type="InterPro" id="IPR038725">
    <property type="entry name" value="YdaG_split_barrel_FMN-bd"/>
</dbReference>
<dbReference type="Pfam" id="PF16242">
    <property type="entry name" value="Pyrid_ox_like"/>
    <property type="match status" value="1"/>
</dbReference>
<dbReference type="PANTHER" id="PTHR34818:SF1">
    <property type="entry name" value="PROTEIN BLI-3"/>
    <property type="match status" value="1"/>
</dbReference>
<accession>A0A839GHR8</accession>
<dbReference type="AlphaFoldDB" id="A0A839GHR8"/>
<sequence>MDSINKNQPEDNLKNLQGQEAAQKMKELAQSAESCFFCTNITSGQPITSRPMAVLKTDDDGSFWFLTSDDSHKVEELERDPLVQLFFQGSKYSDFLTVHGTARLSKDKAKIKELWNPMLKVWFTEGEEDPRITVLQVIPTGGYYWDNKHGNAIAFVKQAVGAAIGVTLDDSVEGKLDVK</sequence>
<protein>
    <submittedName>
        <fullName evidence="2">General stress protein 26</fullName>
    </submittedName>
</protein>
<dbReference type="InterPro" id="IPR012349">
    <property type="entry name" value="Split_barrel_FMN-bd"/>
</dbReference>
<feature type="domain" description="General stress protein FMN-binding split barrel" evidence="1">
    <location>
        <begin position="20"/>
        <end position="165"/>
    </location>
</feature>
<proteinExistence type="predicted"/>
<evidence type="ECO:0000313" key="3">
    <source>
        <dbReference type="Proteomes" id="UP000563094"/>
    </source>
</evidence>
<dbReference type="InterPro" id="IPR052917">
    <property type="entry name" value="Stress-Dev_Protein"/>
</dbReference>